<keyword evidence="2" id="KW-1185">Reference proteome</keyword>
<dbReference type="InterPro" id="IPR021986">
    <property type="entry name" value="Spherulin4"/>
</dbReference>
<dbReference type="PANTHER" id="PTHR35040">
    <property type="match status" value="1"/>
</dbReference>
<dbReference type="Proteomes" id="UP000533598">
    <property type="component" value="Unassembled WGS sequence"/>
</dbReference>
<accession>A0A7W7FVK9</accession>
<evidence type="ECO:0000313" key="2">
    <source>
        <dbReference type="Proteomes" id="UP000533598"/>
    </source>
</evidence>
<gene>
    <name evidence="1" type="ORF">HNR67_004711</name>
</gene>
<dbReference type="AlphaFoldDB" id="A0A7W7FVK9"/>
<protein>
    <recommendedName>
        <fullName evidence="3">Spherulation-specific family 4 protein</fullName>
    </recommendedName>
</protein>
<dbReference type="PANTHER" id="PTHR35040:SF9">
    <property type="entry name" value="4-LIKE CELL SURFACE PROTEIN, PUTATIVE (AFU_ORTHOLOGUE AFUA_4G14080)-RELATED"/>
    <property type="match status" value="1"/>
</dbReference>
<reference evidence="1 2" key="1">
    <citation type="submission" date="2020-08" db="EMBL/GenBank/DDBJ databases">
        <title>Sequencing the genomes of 1000 actinobacteria strains.</title>
        <authorList>
            <person name="Klenk H.-P."/>
        </authorList>
    </citation>
    <scope>NUCLEOTIDE SEQUENCE [LARGE SCALE GENOMIC DNA]</scope>
    <source>
        <strain evidence="1 2">DSM 44230</strain>
    </source>
</reference>
<organism evidence="1 2">
    <name type="scientific">Crossiella cryophila</name>
    <dbReference type="NCBI Taxonomy" id="43355"/>
    <lineage>
        <taxon>Bacteria</taxon>
        <taxon>Bacillati</taxon>
        <taxon>Actinomycetota</taxon>
        <taxon>Actinomycetes</taxon>
        <taxon>Pseudonocardiales</taxon>
        <taxon>Pseudonocardiaceae</taxon>
        <taxon>Crossiella</taxon>
    </lineage>
</organism>
<comment type="caution">
    <text evidence="1">The sequence shown here is derived from an EMBL/GenBank/DDBJ whole genome shotgun (WGS) entry which is preliminary data.</text>
</comment>
<dbReference type="EMBL" id="JACHMH010000001">
    <property type="protein sequence ID" value="MBB4678593.1"/>
    <property type="molecule type" value="Genomic_DNA"/>
</dbReference>
<evidence type="ECO:0008006" key="3">
    <source>
        <dbReference type="Google" id="ProtNLM"/>
    </source>
</evidence>
<evidence type="ECO:0000313" key="1">
    <source>
        <dbReference type="EMBL" id="MBB4678593.1"/>
    </source>
</evidence>
<dbReference type="Pfam" id="PF12138">
    <property type="entry name" value="Spherulin4"/>
    <property type="match status" value="1"/>
</dbReference>
<name>A0A7W7FVK9_9PSEU</name>
<sequence>MQLNGSWRGGLLVPAFFQPDTAAADWRRLIGAVGPECAVVLNVDGGAGPRPAAKLQWMVQQLKYAGARVLGYVDTCHGRCARELVYRELVRHRAWYRVDGVFFDRVQGTENRLPLYRQLAGMSRSADCAWVVLNTAGYPHPRYLDFADLVLPFEGPMKPHENLHVPAWAEQLPRERFGHLVNDTPELMTDQVLRQIATANAGWAYVTEQRGWHPWHKLAMTLHQQLSAVRRGVFDPKSPAFGGSRHHQATQPLAGVIQGNSVSLPHWS</sequence>
<proteinExistence type="predicted"/>
<dbReference type="RefSeq" id="WP_185004445.1">
    <property type="nucleotide sequence ID" value="NZ_BAAAUI010000090.1"/>
</dbReference>